<dbReference type="Pfam" id="PF10009">
    <property type="entry name" value="DUF2252"/>
    <property type="match status" value="1"/>
</dbReference>
<accession>A0ABU7THY9</accession>
<reference evidence="1 2" key="1">
    <citation type="journal article" date="2012" name="Genet. Mol. Biol.">
        <title>Analysis of 16S rRNA and mxaF genes revealing insights into Methylobacterium niche-specific plant association.</title>
        <authorList>
            <person name="Dourado M.N."/>
            <person name="Andreote F.D."/>
            <person name="Dini-Andreote F."/>
            <person name="Conti R."/>
            <person name="Araujo J.M."/>
            <person name="Araujo W.L."/>
        </authorList>
    </citation>
    <scope>NUCLEOTIDE SEQUENCE [LARGE SCALE GENOMIC DNA]</scope>
    <source>
        <strain evidence="1 2">TC3-10</strain>
    </source>
</reference>
<comment type="caution">
    <text evidence="1">The sequence shown here is derived from an EMBL/GenBank/DDBJ whole genome shotgun (WGS) entry which is preliminary data.</text>
</comment>
<dbReference type="PANTHER" id="PTHR39441">
    <property type="entry name" value="DUF2252 DOMAIN-CONTAINING PROTEIN"/>
    <property type="match status" value="1"/>
</dbReference>
<evidence type="ECO:0008006" key="3">
    <source>
        <dbReference type="Google" id="ProtNLM"/>
    </source>
</evidence>
<evidence type="ECO:0000313" key="1">
    <source>
        <dbReference type="EMBL" id="MEE7489322.1"/>
    </source>
</evidence>
<gene>
    <name evidence="1" type="ORF">MOTC310_02060</name>
</gene>
<name>A0ABU7THY9_9HYPH</name>
<sequence>MDMQVPARSGRDASVLNQRRLCKIASSPHAYVRGSTARFYELIAGMPAGTLPEGPPVWICGDAHLGNLGALAAPDGRIDIQIRDLDQTVVANPAFDLVRLALSLVTAALNATLPGIVTARMMDAMADGYADGIADPEGAERGVEPSEIVVTTKRRALGRRWRHLSRERLKGKAARLPRGSRFFDLDADEQASLTALIGAPEIRRLVLALGSAADDAEIRLLDAAYWIKGCSSLGRLRYAVLVEVLGGDRPQLALLDVKEAVPHLAPAAAGIAVPSDHAERVVAGARALSPNLGDRMVAGHVGDRAGGTPVTVRELLPQDLKIDAEQFSRGEAVRVSRHLAAILGRAHGRQMGEADRRAWIDAVRAPGPGPDAPGWLWSAVTDLMGAHQRGYLEHCRRIAREALDAA</sequence>
<dbReference type="InterPro" id="IPR018721">
    <property type="entry name" value="DUF2252"/>
</dbReference>
<proteinExistence type="predicted"/>
<keyword evidence="2" id="KW-1185">Reference proteome</keyword>
<dbReference type="SUPFAM" id="SSF56112">
    <property type="entry name" value="Protein kinase-like (PK-like)"/>
    <property type="match status" value="1"/>
</dbReference>
<evidence type="ECO:0000313" key="2">
    <source>
        <dbReference type="Proteomes" id="UP001355206"/>
    </source>
</evidence>
<dbReference type="RefSeq" id="WP_331300628.1">
    <property type="nucleotide sequence ID" value="NZ_MLCA01000001.1"/>
</dbReference>
<organism evidence="1 2">
    <name type="scientific">Methylobacterium oryzae</name>
    <dbReference type="NCBI Taxonomy" id="334852"/>
    <lineage>
        <taxon>Bacteria</taxon>
        <taxon>Pseudomonadati</taxon>
        <taxon>Pseudomonadota</taxon>
        <taxon>Alphaproteobacteria</taxon>
        <taxon>Hyphomicrobiales</taxon>
        <taxon>Methylobacteriaceae</taxon>
        <taxon>Methylobacterium</taxon>
    </lineage>
</organism>
<protein>
    <recommendedName>
        <fullName evidence="3">DUF2252 domain-containing protein</fullName>
    </recommendedName>
</protein>
<dbReference type="InterPro" id="IPR011009">
    <property type="entry name" value="Kinase-like_dom_sf"/>
</dbReference>
<dbReference type="Proteomes" id="UP001355206">
    <property type="component" value="Unassembled WGS sequence"/>
</dbReference>
<dbReference type="PANTHER" id="PTHR39441:SF1">
    <property type="entry name" value="DUF2252 DOMAIN-CONTAINING PROTEIN"/>
    <property type="match status" value="1"/>
</dbReference>
<dbReference type="EMBL" id="MLCA01000001">
    <property type="protein sequence ID" value="MEE7489322.1"/>
    <property type="molecule type" value="Genomic_DNA"/>
</dbReference>